<gene>
    <name evidence="12" type="primary">AVEN_154564_1</name>
    <name evidence="12" type="ORF">NPIL_671641</name>
</gene>
<sequence length="450" mass="50905">MLLFISFIVFCICLPEIGTNEISFTVSNLNVLDYKFLKDYDYYSVEEPGFNQTEAVSKALQPADCPCKNGRCVWKGIRKECVCDPEFGKVSDSECRYCDCGSGFNCTFYGRYDRYRMERICSCPEGFTKATYGGSCRAMCNSTHPCQNGGTCDEGRCRCKSGTMGDFCEAIFWCSYECRPRLIVDCAYDQEKENYQCLCKNRSLLFDYKEQVCKPCPCGEGVCKYEYRELHCDCHNGYQEFKGRCKLCDCGSDGSCEINRYTGEKICRCNDGFFAREGKCVACECGLDNVKCNQTHNIKLCDCPKGYEDRHGACEDINECLVNNTCHPTAKCINTPGSFRCECENGYRGAQNRAKQADPGEICEDIDDCEEDSGICHSWENVKCVNLPGTYKCECISGYEPMNMNVDPQKTSCEEYKESWLPAGIAAGTAVFLIIISVGMVRYIDYRNRR</sequence>
<dbReference type="InterPro" id="IPR051145">
    <property type="entry name" value="GAS-SHBG-PROS"/>
</dbReference>
<evidence type="ECO:0000256" key="6">
    <source>
        <dbReference type="ARBA" id="ARBA00023157"/>
    </source>
</evidence>
<comment type="caution">
    <text evidence="8">Lacks conserved residue(s) required for the propagation of feature annotation.</text>
</comment>
<dbReference type="Proteomes" id="UP000887013">
    <property type="component" value="Unassembled WGS sequence"/>
</dbReference>
<dbReference type="PROSITE" id="PS50026">
    <property type="entry name" value="EGF_3"/>
    <property type="match status" value="2"/>
</dbReference>
<dbReference type="PROSITE" id="PS01187">
    <property type="entry name" value="EGF_CA"/>
    <property type="match status" value="2"/>
</dbReference>
<feature type="disulfide bond" evidence="8">
    <location>
        <begin position="376"/>
        <end position="393"/>
    </location>
</feature>
<evidence type="ECO:0000313" key="13">
    <source>
        <dbReference type="Proteomes" id="UP000887013"/>
    </source>
</evidence>
<dbReference type="InterPro" id="IPR001881">
    <property type="entry name" value="EGF-like_Ca-bd_dom"/>
</dbReference>
<evidence type="ECO:0000256" key="1">
    <source>
        <dbReference type="ARBA" id="ARBA00004613"/>
    </source>
</evidence>
<feature type="signal peptide" evidence="10">
    <location>
        <begin position="1"/>
        <end position="19"/>
    </location>
</feature>
<evidence type="ECO:0000256" key="10">
    <source>
        <dbReference type="SAM" id="SignalP"/>
    </source>
</evidence>
<comment type="caution">
    <text evidence="12">The sequence shown here is derived from an EMBL/GenBank/DDBJ whole genome shotgun (WGS) entry which is preliminary data.</text>
</comment>
<name>A0A8X6NU74_NEPPI</name>
<dbReference type="SMART" id="SM00181">
    <property type="entry name" value="EGF"/>
    <property type="match status" value="6"/>
</dbReference>
<keyword evidence="3 8" id="KW-0245">EGF-like domain</keyword>
<accession>A0A8X6NU74</accession>
<evidence type="ECO:0000256" key="5">
    <source>
        <dbReference type="ARBA" id="ARBA00022737"/>
    </source>
</evidence>
<evidence type="ECO:0000256" key="2">
    <source>
        <dbReference type="ARBA" id="ARBA00022525"/>
    </source>
</evidence>
<proteinExistence type="predicted"/>
<dbReference type="InterPro" id="IPR000742">
    <property type="entry name" value="EGF"/>
</dbReference>
<keyword evidence="13" id="KW-1185">Reference proteome</keyword>
<dbReference type="CDD" id="cd00054">
    <property type="entry name" value="EGF_CA"/>
    <property type="match status" value="1"/>
</dbReference>
<dbReference type="OrthoDB" id="6429335at2759"/>
<protein>
    <recommendedName>
        <fullName evidence="11">EGF-like domain-containing protein</fullName>
    </recommendedName>
</protein>
<dbReference type="GO" id="GO:0005576">
    <property type="term" value="C:extracellular region"/>
    <property type="evidence" value="ECO:0007669"/>
    <property type="project" value="UniProtKB-SubCell"/>
</dbReference>
<evidence type="ECO:0000256" key="4">
    <source>
        <dbReference type="ARBA" id="ARBA00022729"/>
    </source>
</evidence>
<evidence type="ECO:0000313" key="12">
    <source>
        <dbReference type="EMBL" id="GFT32028.1"/>
    </source>
</evidence>
<keyword evidence="4 10" id="KW-0732">Signal</keyword>
<dbReference type="Pfam" id="PF07645">
    <property type="entry name" value="EGF_CA"/>
    <property type="match status" value="2"/>
</dbReference>
<dbReference type="SUPFAM" id="SSF57184">
    <property type="entry name" value="Growth factor receptor domain"/>
    <property type="match status" value="1"/>
</dbReference>
<keyword evidence="6 8" id="KW-1015">Disulfide bond</keyword>
<dbReference type="InterPro" id="IPR049883">
    <property type="entry name" value="NOTCH1_EGF-like"/>
</dbReference>
<evidence type="ECO:0000256" key="8">
    <source>
        <dbReference type="PROSITE-ProRule" id="PRU00076"/>
    </source>
</evidence>
<dbReference type="AlphaFoldDB" id="A0A8X6NU74"/>
<feature type="domain" description="EGF-like" evidence="11">
    <location>
        <begin position="365"/>
        <end position="405"/>
    </location>
</feature>
<dbReference type="PANTHER" id="PTHR24040">
    <property type="entry name" value="LAMININ G-LIKE DOMAIN-CONTAINING PROTEIN"/>
    <property type="match status" value="1"/>
</dbReference>
<dbReference type="Gene3D" id="2.10.25.10">
    <property type="entry name" value="Laminin"/>
    <property type="match status" value="3"/>
</dbReference>
<evidence type="ECO:0000256" key="7">
    <source>
        <dbReference type="ARBA" id="ARBA00023180"/>
    </source>
</evidence>
<feature type="chain" id="PRO_5036496132" description="EGF-like domain-containing protein" evidence="10">
    <location>
        <begin position="20"/>
        <end position="450"/>
    </location>
</feature>
<evidence type="ECO:0000256" key="3">
    <source>
        <dbReference type="ARBA" id="ARBA00022536"/>
    </source>
</evidence>
<keyword evidence="5" id="KW-0677">Repeat</keyword>
<keyword evidence="7" id="KW-0325">Glycoprotein</keyword>
<keyword evidence="2" id="KW-0964">Secreted</keyword>
<dbReference type="GO" id="GO:0005509">
    <property type="term" value="F:calcium ion binding"/>
    <property type="evidence" value="ECO:0007669"/>
    <property type="project" value="InterPro"/>
</dbReference>
<organism evidence="12 13">
    <name type="scientific">Nephila pilipes</name>
    <name type="common">Giant wood spider</name>
    <name type="synonym">Nephila maculata</name>
    <dbReference type="NCBI Taxonomy" id="299642"/>
    <lineage>
        <taxon>Eukaryota</taxon>
        <taxon>Metazoa</taxon>
        <taxon>Ecdysozoa</taxon>
        <taxon>Arthropoda</taxon>
        <taxon>Chelicerata</taxon>
        <taxon>Arachnida</taxon>
        <taxon>Araneae</taxon>
        <taxon>Araneomorphae</taxon>
        <taxon>Entelegynae</taxon>
        <taxon>Araneoidea</taxon>
        <taxon>Nephilidae</taxon>
        <taxon>Nephila</taxon>
    </lineage>
</organism>
<evidence type="ECO:0000259" key="11">
    <source>
        <dbReference type="PROSITE" id="PS50026"/>
    </source>
</evidence>
<dbReference type="InterPro" id="IPR018097">
    <property type="entry name" value="EGF_Ca-bd_CS"/>
</dbReference>
<dbReference type="InterPro" id="IPR000152">
    <property type="entry name" value="EGF-type_Asp/Asn_hydroxyl_site"/>
</dbReference>
<dbReference type="FunFam" id="2.10.25.10:FF:000038">
    <property type="entry name" value="Fibrillin 2"/>
    <property type="match status" value="1"/>
</dbReference>
<dbReference type="PROSITE" id="PS00022">
    <property type="entry name" value="EGF_1"/>
    <property type="match status" value="1"/>
</dbReference>
<keyword evidence="9" id="KW-1133">Transmembrane helix</keyword>
<comment type="subcellular location">
    <subcellularLocation>
        <location evidence="1">Secreted</location>
    </subcellularLocation>
</comment>
<dbReference type="EMBL" id="BMAW01013113">
    <property type="protein sequence ID" value="GFT32028.1"/>
    <property type="molecule type" value="Genomic_DNA"/>
</dbReference>
<evidence type="ECO:0000256" key="9">
    <source>
        <dbReference type="SAM" id="Phobius"/>
    </source>
</evidence>
<feature type="domain" description="EGF-like" evidence="11">
    <location>
        <begin position="316"/>
        <end position="353"/>
    </location>
</feature>
<dbReference type="PANTHER" id="PTHR24040:SF13">
    <property type="entry name" value="FIBROPELLIN-1"/>
    <property type="match status" value="1"/>
</dbReference>
<keyword evidence="9" id="KW-0812">Transmembrane</keyword>
<dbReference type="SMART" id="SM00179">
    <property type="entry name" value="EGF_CA"/>
    <property type="match status" value="2"/>
</dbReference>
<dbReference type="PROSITE" id="PS00010">
    <property type="entry name" value="ASX_HYDROXYL"/>
    <property type="match status" value="2"/>
</dbReference>
<keyword evidence="9" id="KW-0472">Membrane</keyword>
<dbReference type="InterPro" id="IPR009030">
    <property type="entry name" value="Growth_fac_rcpt_cys_sf"/>
</dbReference>
<reference evidence="12" key="1">
    <citation type="submission" date="2020-08" db="EMBL/GenBank/DDBJ databases">
        <title>Multicomponent nature underlies the extraordinary mechanical properties of spider dragline silk.</title>
        <authorList>
            <person name="Kono N."/>
            <person name="Nakamura H."/>
            <person name="Mori M."/>
            <person name="Yoshida Y."/>
            <person name="Ohtoshi R."/>
            <person name="Malay A.D."/>
            <person name="Moran D.A.P."/>
            <person name="Tomita M."/>
            <person name="Numata K."/>
            <person name="Arakawa K."/>
        </authorList>
    </citation>
    <scope>NUCLEOTIDE SEQUENCE</scope>
</reference>
<feature type="transmembrane region" description="Helical" evidence="9">
    <location>
        <begin position="420"/>
        <end position="444"/>
    </location>
</feature>